<dbReference type="SUPFAM" id="SSF63829">
    <property type="entry name" value="Calcium-dependent phosphotriesterase"/>
    <property type="match status" value="1"/>
</dbReference>
<organism evidence="1">
    <name type="scientific">marine metagenome</name>
    <dbReference type="NCBI Taxonomy" id="408172"/>
    <lineage>
        <taxon>unclassified sequences</taxon>
        <taxon>metagenomes</taxon>
        <taxon>ecological metagenomes</taxon>
    </lineage>
</organism>
<feature type="non-terminal residue" evidence="1">
    <location>
        <position position="1"/>
    </location>
</feature>
<feature type="non-terminal residue" evidence="1">
    <location>
        <position position="264"/>
    </location>
</feature>
<dbReference type="AlphaFoldDB" id="A0A382YGB9"/>
<reference evidence="1" key="1">
    <citation type="submission" date="2018-05" db="EMBL/GenBank/DDBJ databases">
        <authorList>
            <person name="Lanie J.A."/>
            <person name="Ng W.-L."/>
            <person name="Kazmierczak K.M."/>
            <person name="Andrzejewski T.M."/>
            <person name="Davidsen T.M."/>
            <person name="Wayne K.J."/>
            <person name="Tettelin H."/>
            <person name="Glass J.I."/>
            <person name="Rusch D."/>
            <person name="Podicherti R."/>
            <person name="Tsui H.-C.T."/>
            <person name="Winkler M.E."/>
        </authorList>
    </citation>
    <scope>NUCLEOTIDE SEQUENCE</scope>
</reference>
<evidence type="ECO:0000313" key="1">
    <source>
        <dbReference type="EMBL" id="SVD82140.1"/>
    </source>
</evidence>
<sequence length="264" mass="28863">GLRNSCGISFDPNWRLFANDNDQEGAAASPGKLVYAPRHSWHGWVRGWSARQSPKRRDLLPVVNLELDVPVGQCWYEGSVLVANWGNRTVSRHAISANGAGFAAPTDFFLRGDGLRRPVSITPLNDGRMVVSVCYMQGNEGSPVRQTDLLLISPKAPAASADLSKSDLVGLLDQSWTVRYKAHQEILRRRGPVLKQAAERFLKTPSAAANLSSLIYLAAAHGDDASLKRIRKLAVSGEPVSELAIRVMAEFPAQFEPLKVKSIL</sequence>
<accession>A0A382YGB9</accession>
<dbReference type="EMBL" id="UINC01175490">
    <property type="protein sequence ID" value="SVD82140.1"/>
    <property type="molecule type" value="Genomic_DNA"/>
</dbReference>
<dbReference type="InterPro" id="IPR011042">
    <property type="entry name" value="6-blade_b-propeller_TolB-like"/>
</dbReference>
<protein>
    <submittedName>
        <fullName evidence="1">Uncharacterized protein</fullName>
    </submittedName>
</protein>
<name>A0A382YGB9_9ZZZZ</name>
<proteinExistence type="predicted"/>
<gene>
    <name evidence="1" type="ORF">METZ01_LOCUS434994</name>
</gene>
<dbReference type="Gene3D" id="2.120.10.30">
    <property type="entry name" value="TolB, C-terminal domain"/>
    <property type="match status" value="1"/>
</dbReference>